<protein>
    <submittedName>
        <fullName evidence="2">Uncharacterized protein DUF4880</fullName>
    </submittedName>
</protein>
<organism evidence="2 3">
    <name type="scientific">Azoarcus indigens</name>
    <dbReference type="NCBI Taxonomy" id="29545"/>
    <lineage>
        <taxon>Bacteria</taxon>
        <taxon>Pseudomonadati</taxon>
        <taxon>Pseudomonadota</taxon>
        <taxon>Betaproteobacteria</taxon>
        <taxon>Rhodocyclales</taxon>
        <taxon>Zoogloeaceae</taxon>
        <taxon>Azoarcus</taxon>
    </lineage>
</organism>
<proteinExistence type="predicted"/>
<comment type="caution">
    <text evidence="2">The sequence shown here is derived from an EMBL/GenBank/DDBJ whole genome shotgun (WGS) entry which is preliminary data.</text>
</comment>
<dbReference type="EMBL" id="SNVV01000032">
    <property type="protein sequence ID" value="TDN44997.1"/>
    <property type="molecule type" value="Genomic_DNA"/>
</dbReference>
<dbReference type="Proteomes" id="UP000295129">
    <property type="component" value="Unassembled WGS sequence"/>
</dbReference>
<sequence length="119" mass="12797">MMFRKRSATIDPAILKEAADWLTHLHAGTAGPAEWQAAEAWRARSPAHGLAWQRAEALLGELRHLLAGPARSALEHPAPAAGNCCGWPGYLRCRPAGWPGGRFQWMAIAGRAPPASSAR</sequence>
<keyword evidence="3" id="KW-1185">Reference proteome</keyword>
<dbReference type="InterPro" id="IPR032623">
    <property type="entry name" value="FecR_N"/>
</dbReference>
<accession>A0A4R6DJU1</accession>
<evidence type="ECO:0000259" key="1">
    <source>
        <dbReference type="Pfam" id="PF16220"/>
    </source>
</evidence>
<gene>
    <name evidence="2" type="ORF">C7389_1329</name>
</gene>
<name>A0A4R6DJU1_9RHOO</name>
<evidence type="ECO:0000313" key="3">
    <source>
        <dbReference type="Proteomes" id="UP000295129"/>
    </source>
</evidence>
<dbReference type="AlphaFoldDB" id="A0A4R6DJU1"/>
<reference evidence="2 3" key="1">
    <citation type="submission" date="2019-03" db="EMBL/GenBank/DDBJ databases">
        <title>Genomic Encyclopedia of Type Strains, Phase IV (KMG-IV): sequencing the most valuable type-strain genomes for metagenomic binning, comparative biology and taxonomic classification.</title>
        <authorList>
            <person name="Goeker M."/>
        </authorList>
    </citation>
    <scope>NUCLEOTIDE SEQUENCE [LARGE SCALE GENOMIC DNA]</scope>
    <source>
        <strain evidence="2 3">DSM 12121</strain>
    </source>
</reference>
<evidence type="ECO:0000313" key="2">
    <source>
        <dbReference type="EMBL" id="TDN44997.1"/>
    </source>
</evidence>
<dbReference type="RefSeq" id="WP_133594977.1">
    <property type="nucleotide sequence ID" value="NZ_SNVV01000032.1"/>
</dbReference>
<feature type="domain" description="FecR N-terminal" evidence="1">
    <location>
        <begin position="16"/>
        <end position="58"/>
    </location>
</feature>
<dbReference type="Pfam" id="PF16220">
    <property type="entry name" value="DUF4880"/>
    <property type="match status" value="1"/>
</dbReference>